<evidence type="ECO:0000256" key="4">
    <source>
        <dbReference type="ARBA" id="ARBA00022552"/>
    </source>
</evidence>
<dbReference type="InterPro" id="IPR048549">
    <property type="entry name" value="KRR1-like_KH2_euk"/>
</dbReference>
<protein>
    <recommendedName>
        <fullName evidence="8">KRR1 small subunit processome component</fullName>
    </recommendedName>
    <alternativeName>
        <fullName evidence="8">KRR-R motif-containing protein 1</fullName>
    </alternativeName>
</protein>
<accession>A0A086K4Z5</accession>
<dbReference type="FunFam" id="3.30.1370.10:FF:000011">
    <property type="entry name" value="KRR1 small subunit processome component"/>
    <property type="match status" value="1"/>
</dbReference>
<proteinExistence type="inferred from homology"/>
<evidence type="ECO:0000256" key="2">
    <source>
        <dbReference type="ARBA" id="ARBA00009344"/>
    </source>
</evidence>
<evidence type="ECO:0000259" key="10">
    <source>
        <dbReference type="SMART" id="SM00322"/>
    </source>
</evidence>
<keyword evidence="7 8" id="KW-0687">Ribonucleoprotein</keyword>
<name>A0A086K4Z5_TOXGO</name>
<dbReference type="InterPro" id="IPR004087">
    <property type="entry name" value="KH_dom"/>
</dbReference>
<gene>
    <name evidence="11" type="ORF">TGP89_262070</name>
</gene>
<keyword evidence="6 8" id="KW-0539">Nucleus</keyword>
<feature type="compositionally biased region" description="Basic and acidic residues" evidence="9">
    <location>
        <begin position="315"/>
        <end position="336"/>
    </location>
</feature>
<feature type="domain" description="K Homology" evidence="10">
    <location>
        <begin position="159"/>
        <end position="229"/>
    </location>
</feature>
<evidence type="ECO:0000313" key="12">
    <source>
        <dbReference type="Proteomes" id="UP000028828"/>
    </source>
</evidence>
<dbReference type="CDD" id="cd22393">
    <property type="entry name" value="KH-I_KRR1_rpt1"/>
    <property type="match status" value="1"/>
</dbReference>
<feature type="region of interest" description="Disordered" evidence="9">
    <location>
        <begin position="315"/>
        <end position="366"/>
    </location>
</feature>
<comment type="subunit">
    <text evidence="8">Component of the ribosomal small subunit (SSU) processome.</text>
</comment>
<evidence type="ECO:0000256" key="8">
    <source>
        <dbReference type="PIRNR" id="PIRNR006515"/>
    </source>
</evidence>
<evidence type="ECO:0000256" key="1">
    <source>
        <dbReference type="ARBA" id="ARBA00004604"/>
    </source>
</evidence>
<dbReference type="GO" id="GO:0032040">
    <property type="term" value="C:small-subunit processome"/>
    <property type="evidence" value="ECO:0007669"/>
    <property type="project" value="TreeGrafter"/>
</dbReference>
<dbReference type="PIRSF" id="PIRSF006515">
    <property type="entry name" value="KRR1"/>
    <property type="match status" value="1"/>
</dbReference>
<keyword evidence="4 8" id="KW-0698">rRNA processing</keyword>
<dbReference type="Pfam" id="PF17903">
    <property type="entry name" value="KH_KRR1_1st"/>
    <property type="match status" value="1"/>
</dbReference>
<keyword evidence="5 8" id="KW-0694">RNA-binding</keyword>
<dbReference type="InterPro" id="IPR024166">
    <property type="entry name" value="rRNA_assembly_KRR1"/>
</dbReference>
<keyword evidence="3 8" id="KW-0690">Ribosome biogenesis</keyword>
<dbReference type="VEuPathDB" id="ToxoDB:TGP89_262070"/>
<feature type="region of interest" description="Disordered" evidence="9">
    <location>
        <begin position="1"/>
        <end position="50"/>
    </location>
</feature>
<sequence>METKKKRGQQGPTEEETDGPSVEAKTEETEGKPAAKKEGKRGKYRRDKPWDTDDVDHWKIEEFKPEHNPGGMLEESSFACLFPQYREKYLKEVWPEVKRALGQHFVKAELDLIEGSMTVRTTKKTFDPYIIIKARDMIKLLARSVPIAQARKILDDGMFCDIIKIGGMVRNKEKFVKRRQRLVGPNGSTLKAIELLTKCYVLVQGQTVSVMGTHKGIKVVQRLVEDCMKNIHPVYHIKELMIKRELEKDPALVEENWERFLPQFKKRNVQRKARRAAIKKKSKSLFPPEQTPRKEDLLLESGEYFVTEEQKQMKKAKEVLEKREMRTAERKRERQQAFEPSAENSAKKRHAGTAESAGSAESASRDSISAIAERLQVRTKKGAKKSAGGAAHLL</sequence>
<evidence type="ECO:0000256" key="3">
    <source>
        <dbReference type="ARBA" id="ARBA00022517"/>
    </source>
</evidence>
<reference evidence="11 12" key="1">
    <citation type="submission" date="2014-03" db="EMBL/GenBank/DDBJ databases">
        <authorList>
            <person name="Sibley D."/>
            <person name="Venepally P."/>
            <person name="Karamycheva S."/>
            <person name="Hadjithomas M."/>
            <person name="Khan A."/>
            <person name="Brunk B."/>
            <person name="Roos D."/>
            <person name="Caler E."/>
            <person name="Lorenzi H."/>
        </authorList>
    </citation>
    <scope>NUCLEOTIDE SEQUENCE [LARGE SCALE GENOMIC DNA]</scope>
    <source>
        <strain evidence="12">p89</strain>
    </source>
</reference>
<feature type="region of interest" description="Disordered" evidence="9">
    <location>
        <begin position="272"/>
        <end position="293"/>
    </location>
</feature>
<dbReference type="EMBL" id="AEYI02001272">
    <property type="protein sequence ID" value="KFG39463.1"/>
    <property type="molecule type" value="Genomic_DNA"/>
</dbReference>
<comment type="function">
    <text evidence="8">Required for 40S ribosome biogenesis. Involved in nucleolar processing of pre-18S ribosomal RNA and ribosome assembly.</text>
</comment>
<feature type="compositionally biased region" description="Basic and acidic residues" evidence="9">
    <location>
        <begin position="24"/>
        <end position="37"/>
    </location>
</feature>
<dbReference type="FunFam" id="3.30.1370.10:FF:000014">
    <property type="entry name" value="KRR1 small subunit processome component"/>
    <property type="match status" value="1"/>
</dbReference>
<evidence type="ECO:0000256" key="7">
    <source>
        <dbReference type="ARBA" id="ARBA00023274"/>
    </source>
</evidence>
<organism evidence="11 12">
    <name type="scientific">Toxoplasma gondii p89</name>
    <dbReference type="NCBI Taxonomy" id="943119"/>
    <lineage>
        <taxon>Eukaryota</taxon>
        <taxon>Sar</taxon>
        <taxon>Alveolata</taxon>
        <taxon>Apicomplexa</taxon>
        <taxon>Conoidasida</taxon>
        <taxon>Coccidia</taxon>
        <taxon>Eucoccidiorida</taxon>
        <taxon>Eimeriorina</taxon>
        <taxon>Sarcocystidae</taxon>
        <taxon>Toxoplasma</taxon>
    </lineage>
</organism>
<dbReference type="SMART" id="SM00322">
    <property type="entry name" value="KH"/>
    <property type="match status" value="1"/>
</dbReference>
<dbReference type="Gene3D" id="3.30.1370.10">
    <property type="entry name" value="K Homology domain, type 1"/>
    <property type="match status" value="2"/>
</dbReference>
<dbReference type="InterPro" id="IPR048548">
    <property type="entry name" value="KRR1-like_KH2"/>
</dbReference>
<feature type="compositionally biased region" description="Low complexity" evidence="9">
    <location>
        <begin position="353"/>
        <end position="362"/>
    </location>
</feature>
<dbReference type="PANTHER" id="PTHR12581">
    <property type="entry name" value="HIV-1 REV BINDING PROTEIN 2, 3"/>
    <property type="match status" value="1"/>
</dbReference>
<dbReference type="GO" id="GO:0006364">
    <property type="term" value="P:rRNA processing"/>
    <property type="evidence" value="ECO:0007669"/>
    <property type="project" value="UniProtKB-KW"/>
</dbReference>
<dbReference type="Pfam" id="PF21800">
    <property type="entry name" value="KH_KRR1_2nd"/>
    <property type="match status" value="1"/>
</dbReference>
<dbReference type="InterPro" id="IPR048550">
    <property type="entry name" value="KRR1-like_KH1_euk"/>
</dbReference>
<evidence type="ECO:0000256" key="9">
    <source>
        <dbReference type="SAM" id="MobiDB-lite"/>
    </source>
</evidence>
<evidence type="ECO:0000256" key="5">
    <source>
        <dbReference type="ARBA" id="ARBA00022884"/>
    </source>
</evidence>
<dbReference type="GO" id="GO:0003723">
    <property type="term" value="F:RNA binding"/>
    <property type="evidence" value="ECO:0007669"/>
    <property type="project" value="UniProtKB-KW"/>
</dbReference>
<evidence type="ECO:0000256" key="6">
    <source>
        <dbReference type="ARBA" id="ARBA00023242"/>
    </source>
</evidence>
<dbReference type="PANTHER" id="PTHR12581:SF0">
    <property type="entry name" value="KRR1 SMALL SUBUNIT PROCESSOME COMPONENT HOMOLOG"/>
    <property type="match status" value="1"/>
</dbReference>
<feature type="compositionally biased region" description="Basic residues" evidence="9">
    <location>
        <begin position="272"/>
        <end position="283"/>
    </location>
</feature>
<dbReference type="OrthoDB" id="441223at2759"/>
<dbReference type="Proteomes" id="UP000028828">
    <property type="component" value="Unassembled WGS sequence"/>
</dbReference>
<comment type="caution">
    <text evidence="11">The sequence shown here is derived from an EMBL/GenBank/DDBJ whole genome shotgun (WGS) entry which is preliminary data.</text>
</comment>
<dbReference type="SUPFAM" id="SSF54791">
    <property type="entry name" value="Eukaryotic type KH-domain (KH-domain type I)"/>
    <property type="match status" value="1"/>
</dbReference>
<dbReference type="InterPro" id="IPR041174">
    <property type="entry name" value="KRR1-like_KH1"/>
</dbReference>
<dbReference type="InterPro" id="IPR036612">
    <property type="entry name" value="KH_dom_type_1_sf"/>
</dbReference>
<comment type="similarity">
    <text evidence="2 8">Belongs to the KRR1 family.</text>
</comment>
<comment type="subcellular location">
    <subcellularLocation>
        <location evidence="1 8">Nucleus</location>
        <location evidence="1 8">Nucleolus</location>
    </subcellularLocation>
</comment>
<dbReference type="CDD" id="cd22394">
    <property type="entry name" value="KH-I_KRR1_rpt2"/>
    <property type="match status" value="1"/>
</dbReference>
<evidence type="ECO:0000313" key="11">
    <source>
        <dbReference type="EMBL" id="KFG39463.1"/>
    </source>
</evidence>
<dbReference type="AlphaFoldDB" id="A0A086K4Z5"/>